<name>A0ACC0FLV8_9ERIC</name>
<evidence type="ECO:0000313" key="1">
    <source>
        <dbReference type="EMBL" id="KAI7989694.1"/>
    </source>
</evidence>
<comment type="caution">
    <text evidence="1">The sequence shown here is derived from an EMBL/GenBank/DDBJ whole genome shotgun (WGS) entry which is preliminary data.</text>
</comment>
<protein>
    <submittedName>
        <fullName evidence="1">Uncharacterized protein</fullName>
    </submittedName>
</protein>
<gene>
    <name evidence="1" type="ORF">LOK49_LG13G00711</name>
</gene>
<sequence length="67" mass="7543">MIGLKIYNIFSPQIYNLFDLVRVLLILINSRSIQGAHAFFLGIVIKCQDAAGFNRDQNSGVVLAYRL</sequence>
<proteinExistence type="predicted"/>
<reference evidence="1 2" key="1">
    <citation type="journal article" date="2022" name="Plant J.">
        <title>Chromosome-level genome of Camellia lanceoleosa provides a valuable resource for understanding genome evolution and self-incompatibility.</title>
        <authorList>
            <person name="Gong W."/>
            <person name="Xiao S."/>
            <person name="Wang L."/>
            <person name="Liao Z."/>
            <person name="Chang Y."/>
            <person name="Mo W."/>
            <person name="Hu G."/>
            <person name="Li W."/>
            <person name="Zhao G."/>
            <person name="Zhu H."/>
            <person name="Hu X."/>
            <person name="Ji K."/>
            <person name="Xiang X."/>
            <person name="Song Q."/>
            <person name="Yuan D."/>
            <person name="Jin S."/>
            <person name="Zhang L."/>
        </authorList>
    </citation>
    <scope>NUCLEOTIDE SEQUENCE [LARGE SCALE GENOMIC DNA]</scope>
    <source>
        <strain evidence="1">SQ_2022a</strain>
    </source>
</reference>
<dbReference type="EMBL" id="CM045771">
    <property type="protein sequence ID" value="KAI7989694.1"/>
    <property type="molecule type" value="Genomic_DNA"/>
</dbReference>
<accession>A0ACC0FLV8</accession>
<evidence type="ECO:0000313" key="2">
    <source>
        <dbReference type="Proteomes" id="UP001060215"/>
    </source>
</evidence>
<organism evidence="1 2">
    <name type="scientific">Camellia lanceoleosa</name>
    <dbReference type="NCBI Taxonomy" id="1840588"/>
    <lineage>
        <taxon>Eukaryota</taxon>
        <taxon>Viridiplantae</taxon>
        <taxon>Streptophyta</taxon>
        <taxon>Embryophyta</taxon>
        <taxon>Tracheophyta</taxon>
        <taxon>Spermatophyta</taxon>
        <taxon>Magnoliopsida</taxon>
        <taxon>eudicotyledons</taxon>
        <taxon>Gunneridae</taxon>
        <taxon>Pentapetalae</taxon>
        <taxon>asterids</taxon>
        <taxon>Ericales</taxon>
        <taxon>Theaceae</taxon>
        <taxon>Camellia</taxon>
    </lineage>
</organism>
<keyword evidence="2" id="KW-1185">Reference proteome</keyword>
<dbReference type="Proteomes" id="UP001060215">
    <property type="component" value="Chromosome 14"/>
</dbReference>